<feature type="domain" description="Methylated-DNA-[protein]-cysteine S-methyltransferase DNA binding" evidence="9">
    <location>
        <begin position="92"/>
        <end position="171"/>
    </location>
</feature>
<dbReference type="GO" id="GO:0003908">
    <property type="term" value="F:methylated-DNA-[protein]-cysteine S-methyltransferase activity"/>
    <property type="evidence" value="ECO:0007669"/>
    <property type="project" value="UniProtKB-UniRule"/>
</dbReference>
<keyword evidence="4 8" id="KW-0808">Transferase</keyword>
<comment type="catalytic activity">
    <reaction evidence="7 8">
        <text>a 6-O-methyl-2'-deoxyguanosine in DNA + L-cysteinyl-[protein] = S-methyl-L-cysteinyl-[protein] + a 2'-deoxyguanosine in DNA</text>
        <dbReference type="Rhea" id="RHEA:24000"/>
        <dbReference type="Rhea" id="RHEA-COMP:10131"/>
        <dbReference type="Rhea" id="RHEA-COMP:10132"/>
        <dbReference type="Rhea" id="RHEA-COMP:11367"/>
        <dbReference type="Rhea" id="RHEA-COMP:11368"/>
        <dbReference type="ChEBI" id="CHEBI:29950"/>
        <dbReference type="ChEBI" id="CHEBI:82612"/>
        <dbReference type="ChEBI" id="CHEBI:85445"/>
        <dbReference type="ChEBI" id="CHEBI:85448"/>
        <dbReference type="EC" id="2.1.1.63"/>
    </reaction>
</comment>
<dbReference type="PANTHER" id="PTHR10815:SF5">
    <property type="entry name" value="METHYLATED-DNA--PROTEIN-CYSTEINE METHYLTRANSFERASE"/>
    <property type="match status" value="1"/>
</dbReference>
<evidence type="ECO:0000256" key="2">
    <source>
        <dbReference type="ARBA" id="ARBA00008711"/>
    </source>
</evidence>
<comment type="caution">
    <text evidence="11">The sequence shown here is derived from an EMBL/GenBank/DDBJ whole genome shotgun (WGS) entry which is preliminary data.</text>
</comment>
<dbReference type="InterPro" id="IPR036388">
    <property type="entry name" value="WH-like_DNA-bd_sf"/>
</dbReference>
<proteinExistence type="inferred from homology"/>
<dbReference type="FunFam" id="1.10.10.10:FF:000214">
    <property type="entry name" value="Methylated-DNA--protein-cysteine methyltransferase"/>
    <property type="match status" value="1"/>
</dbReference>
<comment type="function">
    <text evidence="8">Involved in the cellular defense against the biological effects of O6-methylguanine (O6-MeG) and O4-methylthymine (O4-MeT) in DNA. Repairs the methylated nucleobase in DNA by stoichiometrically transferring the methyl group to a cysteine residue in the enzyme. This is a suicide reaction: the enzyme is irreversibly inactivated.</text>
</comment>
<reference evidence="12" key="1">
    <citation type="submission" date="2017-04" db="EMBL/GenBank/DDBJ databases">
        <title>Function of individual gut microbiota members based on whole genome sequencing of pure cultures obtained from chicken caecum.</title>
        <authorList>
            <person name="Medvecky M."/>
            <person name="Cejkova D."/>
            <person name="Polansky O."/>
            <person name="Karasova D."/>
            <person name="Kubasova T."/>
            <person name="Cizek A."/>
            <person name="Rychlik I."/>
        </authorList>
    </citation>
    <scope>NUCLEOTIDE SEQUENCE [LARGE SCALE GENOMIC DNA]</scope>
    <source>
        <strain evidence="12">An42</strain>
    </source>
</reference>
<dbReference type="InterPro" id="IPR023546">
    <property type="entry name" value="MGMT"/>
</dbReference>
<keyword evidence="6 8" id="KW-0234">DNA repair</keyword>
<evidence type="ECO:0000256" key="5">
    <source>
        <dbReference type="ARBA" id="ARBA00022763"/>
    </source>
</evidence>
<dbReference type="InterPro" id="IPR014048">
    <property type="entry name" value="MethylDNA_cys_MeTrfase_DNA-bd"/>
</dbReference>
<protein>
    <recommendedName>
        <fullName evidence="8">Methylated-DNA--protein-cysteine methyltransferase</fullName>
        <ecNumber evidence="8">2.1.1.63</ecNumber>
    </recommendedName>
    <alternativeName>
        <fullName evidence="8">6-O-methylguanine-DNA methyltransferase</fullName>
        <shortName evidence="8">MGMT</shortName>
    </alternativeName>
    <alternativeName>
        <fullName evidence="8">O-6-methylguanine-DNA-alkyltransferase</fullName>
    </alternativeName>
</protein>
<sequence length="177" mass="19774">MKKEKNNSIKVQHYESPCGLLLLGSFGDKLCLCDWQVEKHRDHVDRRLKRMLCAEFEVGTSEVIEKAAKQLDEFFAGKRKEFDLPLLFVGTDFQKAVWNELLKIPFGKTVSYGEMALRIGMPKAVRAVANANGANSISIFAPCHRVIGSDRSLTGYGGGLSAKKFLLELESQPRLAL</sequence>
<evidence type="ECO:0000313" key="11">
    <source>
        <dbReference type="EMBL" id="OUO05799.1"/>
    </source>
</evidence>
<dbReference type="PANTHER" id="PTHR10815">
    <property type="entry name" value="METHYLATED-DNA--PROTEIN-CYSTEINE METHYLTRANSFERASE"/>
    <property type="match status" value="1"/>
</dbReference>
<dbReference type="GO" id="GO:0005737">
    <property type="term" value="C:cytoplasm"/>
    <property type="evidence" value="ECO:0007669"/>
    <property type="project" value="UniProtKB-SubCell"/>
</dbReference>
<evidence type="ECO:0000259" key="9">
    <source>
        <dbReference type="Pfam" id="PF01035"/>
    </source>
</evidence>
<comment type="subcellular location">
    <subcellularLocation>
        <location evidence="8">Cytoplasm</location>
    </subcellularLocation>
</comment>
<dbReference type="Gene3D" id="1.10.10.10">
    <property type="entry name" value="Winged helix-like DNA-binding domain superfamily/Winged helix DNA-binding domain"/>
    <property type="match status" value="1"/>
</dbReference>
<evidence type="ECO:0000256" key="6">
    <source>
        <dbReference type="ARBA" id="ARBA00023204"/>
    </source>
</evidence>
<keyword evidence="3 8" id="KW-0489">Methyltransferase</keyword>
<evidence type="ECO:0000256" key="8">
    <source>
        <dbReference type="HAMAP-Rule" id="MF_00772"/>
    </source>
</evidence>
<dbReference type="NCBIfam" id="TIGR00589">
    <property type="entry name" value="ogt"/>
    <property type="match status" value="1"/>
</dbReference>
<dbReference type="GO" id="GO:0032259">
    <property type="term" value="P:methylation"/>
    <property type="evidence" value="ECO:0007669"/>
    <property type="project" value="UniProtKB-KW"/>
</dbReference>
<dbReference type="AlphaFoldDB" id="A0A9Q5X8Q7"/>
<organism evidence="11 12">
    <name type="scientific">Parabacteroides johnsonii</name>
    <dbReference type="NCBI Taxonomy" id="387661"/>
    <lineage>
        <taxon>Bacteria</taxon>
        <taxon>Pseudomonadati</taxon>
        <taxon>Bacteroidota</taxon>
        <taxon>Bacteroidia</taxon>
        <taxon>Bacteroidales</taxon>
        <taxon>Tannerellaceae</taxon>
        <taxon>Parabacteroides</taxon>
    </lineage>
</organism>
<dbReference type="SUPFAM" id="SSF46767">
    <property type="entry name" value="Methylated DNA-protein cysteine methyltransferase, C-terminal domain"/>
    <property type="match status" value="1"/>
</dbReference>
<gene>
    <name evidence="11" type="ORF">B5F96_06925</name>
</gene>
<accession>A0A9Q5X8Q7</accession>
<dbReference type="Proteomes" id="UP000195975">
    <property type="component" value="Unassembled WGS sequence"/>
</dbReference>
<feature type="domain" description="Methylguanine DNA methyltransferase ribonuclease-like" evidence="10">
    <location>
        <begin position="12"/>
        <end position="86"/>
    </location>
</feature>
<dbReference type="Gene3D" id="3.30.160.70">
    <property type="entry name" value="Methylated DNA-protein cysteine methyltransferase domain"/>
    <property type="match status" value="1"/>
</dbReference>
<evidence type="ECO:0000256" key="7">
    <source>
        <dbReference type="ARBA" id="ARBA00049348"/>
    </source>
</evidence>
<dbReference type="RefSeq" id="WP_021862071.1">
    <property type="nucleotide sequence ID" value="NZ_CAJLBM010000014.1"/>
</dbReference>
<evidence type="ECO:0000256" key="1">
    <source>
        <dbReference type="ARBA" id="ARBA00001286"/>
    </source>
</evidence>
<evidence type="ECO:0000256" key="3">
    <source>
        <dbReference type="ARBA" id="ARBA00022603"/>
    </source>
</evidence>
<dbReference type="InterPro" id="IPR036217">
    <property type="entry name" value="MethylDNA_cys_MeTrfase_DNAb"/>
</dbReference>
<evidence type="ECO:0000256" key="4">
    <source>
        <dbReference type="ARBA" id="ARBA00022679"/>
    </source>
</evidence>
<dbReference type="Pfam" id="PF02870">
    <property type="entry name" value="Methyltransf_1N"/>
    <property type="match status" value="1"/>
</dbReference>
<keyword evidence="5 8" id="KW-0227">DNA damage</keyword>
<evidence type="ECO:0000313" key="12">
    <source>
        <dbReference type="Proteomes" id="UP000195975"/>
    </source>
</evidence>
<dbReference type="GO" id="GO:0006307">
    <property type="term" value="P:DNA alkylation repair"/>
    <property type="evidence" value="ECO:0007669"/>
    <property type="project" value="UniProtKB-UniRule"/>
</dbReference>
<dbReference type="EC" id="2.1.1.63" evidence="8"/>
<comment type="miscellaneous">
    <text evidence="8">This enzyme catalyzes only one turnover and therefore is not strictly catalytic. According to one definition, an enzyme is a biocatalyst that acts repeatedly and over many reaction cycles.</text>
</comment>
<keyword evidence="8" id="KW-0963">Cytoplasm</keyword>
<comment type="similarity">
    <text evidence="2 8">Belongs to the MGMT family.</text>
</comment>
<evidence type="ECO:0000259" key="10">
    <source>
        <dbReference type="Pfam" id="PF02870"/>
    </source>
</evidence>
<dbReference type="Pfam" id="PF01035">
    <property type="entry name" value="DNA_binding_1"/>
    <property type="match status" value="1"/>
</dbReference>
<dbReference type="InterPro" id="IPR036631">
    <property type="entry name" value="MGMT_N_sf"/>
</dbReference>
<dbReference type="CDD" id="cd06445">
    <property type="entry name" value="ATase"/>
    <property type="match status" value="1"/>
</dbReference>
<dbReference type="SUPFAM" id="SSF53155">
    <property type="entry name" value="Methylated DNA-protein cysteine methyltransferase domain"/>
    <property type="match status" value="1"/>
</dbReference>
<dbReference type="InterPro" id="IPR008332">
    <property type="entry name" value="MethylG_MeTrfase_N"/>
</dbReference>
<dbReference type="HAMAP" id="MF_00772">
    <property type="entry name" value="OGT"/>
    <property type="match status" value="1"/>
</dbReference>
<comment type="catalytic activity">
    <reaction evidence="1 8">
        <text>a 4-O-methyl-thymidine in DNA + L-cysteinyl-[protein] = a thymidine in DNA + S-methyl-L-cysteinyl-[protein]</text>
        <dbReference type="Rhea" id="RHEA:53428"/>
        <dbReference type="Rhea" id="RHEA-COMP:10131"/>
        <dbReference type="Rhea" id="RHEA-COMP:10132"/>
        <dbReference type="Rhea" id="RHEA-COMP:13555"/>
        <dbReference type="Rhea" id="RHEA-COMP:13556"/>
        <dbReference type="ChEBI" id="CHEBI:29950"/>
        <dbReference type="ChEBI" id="CHEBI:82612"/>
        <dbReference type="ChEBI" id="CHEBI:137386"/>
        <dbReference type="ChEBI" id="CHEBI:137387"/>
        <dbReference type="EC" id="2.1.1.63"/>
    </reaction>
</comment>
<dbReference type="EMBL" id="NFIJ01000005">
    <property type="protein sequence ID" value="OUO05799.1"/>
    <property type="molecule type" value="Genomic_DNA"/>
</dbReference>
<feature type="active site" description="Nucleophile; methyl group acceptor" evidence="8">
    <location>
        <position position="143"/>
    </location>
</feature>
<name>A0A9Q5X8Q7_9BACT</name>